<sequence length="220" mass="24939">LALPVILLHWLLTKRAGPTQFVASMLSAYASFLLLMPLFDFVVFRQFLNPIARVWTMLSLGGKLTFANVTHEAASRPWDWILRPEIMAYWYEPHYIAAISFTIWALIIPSTVYMAFKAVKGSAAALFGIAWFASTYLFWIPVSIITDRISFIYYFYPTVGAICIGLGLGLNQLINVWTIKRTGKLRWIAILAVSGYLLLHVGVFVILSPVSTWWVMPFPP</sequence>
<evidence type="ECO:0000256" key="1">
    <source>
        <dbReference type="SAM" id="Phobius"/>
    </source>
</evidence>
<dbReference type="EMBL" id="BARU01031722">
    <property type="protein sequence ID" value="GAH63197.1"/>
    <property type="molecule type" value="Genomic_DNA"/>
</dbReference>
<evidence type="ECO:0008006" key="3">
    <source>
        <dbReference type="Google" id="ProtNLM"/>
    </source>
</evidence>
<keyword evidence="1" id="KW-0472">Membrane</keyword>
<keyword evidence="1" id="KW-1133">Transmembrane helix</keyword>
<gene>
    <name evidence="2" type="ORF">S03H2_50134</name>
</gene>
<feature type="transmembrane region" description="Helical" evidence="1">
    <location>
        <begin position="20"/>
        <end position="42"/>
    </location>
</feature>
<feature type="transmembrane region" description="Helical" evidence="1">
    <location>
        <begin position="185"/>
        <end position="207"/>
    </location>
</feature>
<proteinExistence type="predicted"/>
<feature type="non-terminal residue" evidence="2">
    <location>
        <position position="1"/>
    </location>
</feature>
<dbReference type="AlphaFoldDB" id="X1H192"/>
<feature type="transmembrane region" description="Helical" evidence="1">
    <location>
        <begin position="94"/>
        <end position="116"/>
    </location>
</feature>
<evidence type="ECO:0000313" key="2">
    <source>
        <dbReference type="EMBL" id="GAH63197.1"/>
    </source>
</evidence>
<reference evidence="2" key="1">
    <citation type="journal article" date="2014" name="Front. Microbiol.">
        <title>High frequency of phylogenetically diverse reductive dehalogenase-homologous genes in deep subseafloor sedimentary metagenomes.</title>
        <authorList>
            <person name="Kawai M."/>
            <person name="Futagami T."/>
            <person name="Toyoda A."/>
            <person name="Takaki Y."/>
            <person name="Nishi S."/>
            <person name="Hori S."/>
            <person name="Arai W."/>
            <person name="Tsubouchi T."/>
            <person name="Morono Y."/>
            <person name="Uchiyama I."/>
            <person name="Ito T."/>
            <person name="Fujiyama A."/>
            <person name="Inagaki F."/>
            <person name="Takami H."/>
        </authorList>
    </citation>
    <scope>NUCLEOTIDE SEQUENCE</scope>
    <source>
        <strain evidence="2">Expedition CK06-06</strain>
    </source>
</reference>
<protein>
    <recommendedName>
        <fullName evidence="3">Glycosyltransferase RgtA/B/C/D-like domain-containing protein</fullName>
    </recommendedName>
</protein>
<accession>X1H192</accession>
<keyword evidence="1" id="KW-0812">Transmembrane</keyword>
<organism evidence="2">
    <name type="scientific">marine sediment metagenome</name>
    <dbReference type="NCBI Taxonomy" id="412755"/>
    <lineage>
        <taxon>unclassified sequences</taxon>
        <taxon>metagenomes</taxon>
        <taxon>ecological metagenomes</taxon>
    </lineage>
</organism>
<feature type="transmembrane region" description="Helical" evidence="1">
    <location>
        <begin position="151"/>
        <end position="173"/>
    </location>
</feature>
<name>X1H192_9ZZZZ</name>
<feature type="transmembrane region" description="Helical" evidence="1">
    <location>
        <begin position="123"/>
        <end position="145"/>
    </location>
</feature>
<comment type="caution">
    <text evidence="2">The sequence shown here is derived from an EMBL/GenBank/DDBJ whole genome shotgun (WGS) entry which is preliminary data.</text>
</comment>